<reference evidence="3" key="1">
    <citation type="submission" date="2017-04" db="EMBL/GenBank/DDBJ databases">
        <title>Identification of novel phosphatase/phytase genes by screening of metagenomic libraries derived from soil samples.</title>
        <authorList>
            <person name="Castillo Villamizar G.A."/>
            <person name="Nacke H."/>
            <person name="Bohning M."/>
            <person name="Gullans E."/>
            <person name="Keiser K."/>
            <person name="Daniel R."/>
        </authorList>
    </citation>
    <scope>NUCLEOTIDE SEQUENCE</scope>
</reference>
<dbReference type="AlphaFoldDB" id="A0A3G1QTI0"/>
<dbReference type="InterPro" id="IPR029058">
    <property type="entry name" value="AB_hydrolase_fold"/>
</dbReference>
<dbReference type="PANTHER" id="PTHR48081:SF13">
    <property type="entry name" value="ALPHA_BETA HYDROLASE"/>
    <property type="match status" value="1"/>
</dbReference>
<dbReference type="EMBL" id="KY931672">
    <property type="protein sequence ID" value="AWN00221.1"/>
    <property type="molecule type" value="Genomic_DNA"/>
</dbReference>
<dbReference type="GO" id="GO:0016787">
    <property type="term" value="F:hydrolase activity"/>
    <property type="evidence" value="ECO:0007669"/>
    <property type="project" value="UniProtKB-KW"/>
</dbReference>
<dbReference type="Pfam" id="PF20434">
    <property type="entry name" value="BD-FAE"/>
    <property type="match status" value="1"/>
</dbReference>
<evidence type="ECO:0000259" key="2">
    <source>
        <dbReference type="Pfam" id="PF20434"/>
    </source>
</evidence>
<feature type="domain" description="BD-FAE-like" evidence="2">
    <location>
        <begin position="1"/>
        <end position="121"/>
    </location>
</feature>
<organism evidence="3">
    <name type="scientific">uncultured organism</name>
    <dbReference type="NCBI Taxonomy" id="155900"/>
    <lineage>
        <taxon>unclassified sequences</taxon>
        <taxon>environmental samples</taxon>
    </lineage>
</organism>
<evidence type="ECO:0000313" key="3">
    <source>
        <dbReference type="EMBL" id="AWN00221.1"/>
    </source>
</evidence>
<evidence type="ECO:0000256" key="1">
    <source>
        <dbReference type="ARBA" id="ARBA00022801"/>
    </source>
</evidence>
<dbReference type="Gene3D" id="3.40.50.1820">
    <property type="entry name" value="alpha/beta hydrolase"/>
    <property type="match status" value="1"/>
</dbReference>
<protein>
    <recommendedName>
        <fullName evidence="2">BD-FAE-like domain-containing protein</fullName>
    </recommendedName>
</protein>
<dbReference type="PANTHER" id="PTHR48081">
    <property type="entry name" value="AB HYDROLASE SUPERFAMILY PROTEIN C4A8.06C"/>
    <property type="match status" value="1"/>
</dbReference>
<sequence length="222" mass="23391">MDMYQPTGDSVRDRPAIVWVHGGSFCCGDKTEADIVDEATTFAEKGFVNVSISYRLESPGCTGTDSNCAAAIAEAFEDGQTAVSFLRSHAASYGIDPNRIAIGGTSAGGITALNVGYSSSEDPAAQVRAAVSLSGAYLGVLGVGAISKGDAPAMDFHCTTDPLVPYQLAVNTINAAQALSLDAFLESWNETCHAPYAEHRTQILTQTTNFLWWEMDLAHAAT</sequence>
<name>A0A3G1QTI0_9ZZZZ</name>
<proteinExistence type="predicted"/>
<dbReference type="SUPFAM" id="SSF53474">
    <property type="entry name" value="alpha/beta-Hydrolases"/>
    <property type="match status" value="1"/>
</dbReference>
<dbReference type="InterPro" id="IPR050300">
    <property type="entry name" value="GDXG_lipolytic_enzyme"/>
</dbReference>
<keyword evidence="1" id="KW-0378">Hydrolase</keyword>
<accession>A0A3G1QTI0</accession>
<dbReference type="InterPro" id="IPR049492">
    <property type="entry name" value="BD-FAE-like_dom"/>
</dbReference>